<dbReference type="AlphaFoldDB" id="A0A4D8PTL4"/>
<gene>
    <name evidence="1" type="ORF">D3093_33330</name>
</gene>
<evidence type="ECO:0000313" key="2">
    <source>
        <dbReference type="Proteomes" id="UP000298595"/>
    </source>
</evidence>
<dbReference type="RefSeq" id="WP_137118849.1">
    <property type="nucleotide sequence ID" value="NZ_CP032326.1"/>
</dbReference>
<organism evidence="1 2">
    <name type="scientific">Azospirillum argentinense</name>
    <dbReference type="NCBI Taxonomy" id="2970906"/>
    <lineage>
        <taxon>Bacteria</taxon>
        <taxon>Pseudomonadati</taxon>
        <taxon>Pseudomonadota</taxon>
        <taxon>Alphaproteobacteria</taxon>
        <taxon>Rhodospirillales</taxon>
        <taxon>Azospirillaceae</taxon>
        <taxon>Azospirillum</taxon>
    </lineage>
</organism>
<evidence type="ECO:0000313" key="1">
    <source>
        <dbReference type="EMBL" id="QCO00138.1"/>
    </source>
</evidence>
<geneLocation type="plasmid" evidence="1 2">
    <name>p5</name>
</geneLocation>
<proteinExistence type="predicted"/>
<reference evidence="1 2" key="1">
    <citation type="submission" date="2018-09" db="EMBL/GenBank/DDBJ databases">
        <title>Whole genome based analysis of evolution and adaptive divergence in Indian and Brazilian strains of Azospirillum brasilense.</title>
        <authorList>
            <person name="Singh C."/>
            <person name="Tripathi A.K."/>
        </authorList>
    </citation>
    <scope>NUCLEOTIDE SEQUENCE [LARGE SCALE GENOMIC DNA]</scope>
    <source>
        <strain evidence="1 2">MTCC4035</strain>
        <plasmid evidence="1 2">p5</plasmid>
    </source>
</reference>
<name>A0A4D8PTL4_9PROT</name>
<dbReference type="KEGG" id="aare:D3093_33330"/>
<dbReference type="EMBL" id="CP032326">
    <property type="protein sequence ID" value="QCO00138.1"/>
    <property type="molecule type" value="Genomic_DNA"/>
</dbReference>
<sequence>MPNLLTEPILTLSSTGPATLPGLLAALARDAVDDFPALRPHQDPAWHMFLVQLAAIALHRAGQSDPPTGEEEWRGLLRALTPDFPDDEPWRLVVADHAKPAFLQPAVPPGVTLGNPAETPDAIDLLITAKNHDLKQAVARDAGAEDWVFALVSGQTGDGYNGAGNYGISRMNGGSSSRPLLGLAPAAPGKTMSPRLGAWFRRDVRALLAARADSLEELEPATEAFAEEGGHALLWLLPWPEGNQLRLAQLDPWYVEVCRRVRLSRAGGRIVAHRGTSKAARVDAKQANGVVGDPWAPVHKTENKSLTLAGRDFHYGLLSELLFSGTWALPLLARPAPFESARTPFLLVAAALARGNSKTEGFKRRELPLDARVAHAMADANGRLKLADLAKRQIEEIKRFDKALRGALAVVAAGGAWDGVTKEHYAHANAASDRFDRAVDGLFFPHLWARFDAQEAGEEATEAARDAFARALWTEAKALFEAALPAVPCHARLRPRAEARARRRLWGDTDLRAHFSTLFDAPPRKVTADAAAHNAAAE</sequence>
<protein>
    <submittedName>
        <fullName evidence="1">CRISPR-associated protein Cse1</fullName>
    </submittedName>
</protein>
<dbReference type="Proteomes" id="UP000298595">
    <property type="component" value="Plasmid p5"/>
</dbReference>
<keyword evidence="1" id="KW-0614">Plasmid</keyword>
<accession>A0A4D8PTL4</accession>